<accession>A0AAD7X3M9</accession>
<reference evidence="1" key="1">
    <citation type="submission" date="2022-11" db="EMBL/GenBank/DDBJ databases">
        <title>Genome Sequence of Cubamyces cubensis.</title>
        <authorList>
            <person name="Buettner E."/>
        </authorList>
    </citation>
    <scope>NUCLEOTIDE SEQUENCE</scope>
    <source>
        <strain evidence="1">MPL-01</strain>
    </source>
</reference>
<comment type="caution">
    <text evidence="1">The sequence shown here is derived from an EMBL/GenBank/DDBJ whole genome shotgun (WGS) entry which is preliminary data.</text>
</comment>
<name>A0AAD7X3M9_9APHY</name>
<evidence type="ECO:0000313" key="2">
    <source>
        <dbReference type="Proteomes" id="UP001215151"/>
    </source>
</evidence>
<dbReference type="Proteomes" id="UP001215151">
    <property type="component" value="Unassembled WGS sequence"/>
</dbReference>
<organism evidence="1 2">
    <name type="scientific">Trametes cubensis</name>
    <dbReference type="NCBI Taxonomy" id="1111947"/>
    <lineage>
        <taxon>Eukaryota</taxon>
        <taxon>Fungi</taxon>
        <taxon>Dikarya</taxon>
        <taxon>Basidiomycota</taxon>
        <taxon>Agaricomycotina</taxon>
        <taxon>Agaricomycetes</taxon>
        <taxon>Polyporales</taxon>
        <taxon>Polyporaceae</taxon>
        <taxon>Trametes</taxon>
    </lineage>
</organism>
<keyword evidence="2" id="KW-1185">Reference proteome</keyword>
<dbReference type="AlphaFoldDB" id="A0AAD7X3M9"/>
<sequence length="485" mass="56169">MHNLFLGELRHHCRDVWGINVKDKSSDSPKMLPHTPDEQREWLRKVVPYIRDGSHSRLSRVRKGYIVAVAELNGARRAHRDTEIQVPPVLAEATKDFRLVRDEYDISRFSVLDQATVTRLREDINATTFPSWMERPPRNFGSPSHGKLKADLWRTSQYLATRRSTNQARIDKFDEHMREYLRSLRDLPDHQFVPNHHLSLHLKECLELFGPVHTWWAFPFEHFNGILQRLNTNSKSDEMPLTFMQYFYLGTNIRSLMEDTGWPDLAPFRAMRAAYEDAIRDTVRGTRLADFYAQHSRDSDEAIAPQLPTHQLDEHRLETMPRDHYQSLFEHIVSLDGPIFAPMLADVEDRRPRLPDTAQYLTAIQHQGLTYSTCKSAYGNSLVLFRSPDRQDHHAAGRICDILLHGRDTGANTTVDAFVVLEEFVPLSSEHAAADPFHQYPDLETRLFYNCVESSCRIVPLNDIVCHFASLLYTPETIKEECVVN</sequence>
<protein>
    <submittedName>
        <fullName evidence="1">Uncharacterized protein</fullName>
    </submittedName>
</protein>
<gene>
    <name evidence="1" type="ORF">ONZ51_g12274</name>
</gene>
<dbReference type="PANTHER" id="PTHR46579:SF1">
    <property type="entry name" value="F5_8 TYPE C DOMAIN-CONTAINING PROTEIN"/>
    <property type="match status" value="1"/>
</dbReference>
<dbReference type="PANTHER" id="PTHR46579">
    <property type="entry name" value="F5/8 TYPE C DOMAIN-CONTAINING PROTEIN-RELATED"/>
    <property type="match status" value="1"/>
</dbReference>
<evidence type="ECO:0000313" key="1">
    <source>
        <dbReference type="EMBL" id="KAJ8456044.1"/>
    </source>
</evidence>
<dbReference type="EMBL" id="JAPEVG010000720">
    <property type="protein sequence ID" value="KAJ8456044.1"/>
    <property type="molecule type" value="Genomic_DNA"/>
</dbReference>
<proteinExistence type="predicted"/>